<evidence type="ECO:0008006" key="4">
    <source>
        <dbReference type="Google" id="ProtNLM"/>
    </source>
</evidence>
<feature type="chain" id="PRO_5013895878" description="Secreted protein" evidence="1">
    <location>
        <begin position="21"/>
        <end position="118"/>
    </location>
</feature>
<evidence type="ECO:0000256" key="1">
    <source>
        <dbReference type="SAM" id="SignalP"/>
    </source>
</evidence>
<comment type="caution">
    <text evidence="2">The sequence shown here is derived from an EMBL/GenBank/DDBJ whole genome shotgun (WGS) entry which is preliminary data.</text>
</comment>
<accession>A0A2G5VNY7</accession>
<evidence type="ECO:0000313" key="3">
    <source>
        <dbReference type="Proteomes" id="UP000230233"/>
    </source>
</evidence>
<dbReference type="Proteomes" id="UP000230233">
    <property type="component" value="Chromosome I"/>
</dbReference>
<dbReference type="AlphaFoldDB" id="A0A2G5VNY7"/>
<protein>
    <recommendedName>
        <fullName evidence="4">Secreted protein</fullName>
    </recommendedName>
</protein>
<name>A0A2G5VNY7_9PELO</name>
<sequence length="118" mass="14163">MLMRSLIPSASLLILMETRCSFVATVSLDYLKKQLIMKTKREPRERGDKTEEYQKNVQSITTSVKKREKMERFALTTHCFQNEIDTKLPKRTKETKENGKICLENYIWLRIRENWLKY</sequence>
<gene>
    <name evidence="2" type="primary">Cnig_chr_I.g3086</name>
    <name evidence="2" type="ORF">B9Z55_003086</name>
</gene>
<evidence type="ECO:0000313" key="2">
    <source>
        <dbReference type="EMBL" id="PIC53347.1"/>
    </source>
</evidence>
<keyword evidence="3" id="KW-1185">Reference proteome</keyword>
<feature type="signal peptide" evidence="1">
    <location>
        <begin position="1"/>
        <end position="20"/>
    </location>
</feature>
<reference evidence="3" key="1">
    <citation type="submission" date="2017-10" db="EMBL/GenBank/DDBJ databases">
        <title>Rapid genome shrinkage in a self-fertile nematode reveals novel sperm competition proteins.</title>
        <authorList>
            <person name="Yin D."/>
            <person name="Schwarz E.M."/>
            <person name="Thomas C.G."/>
            <person name="Felde R.L."/>
            <person name="Korf I.F."/>
            <person name="Cutter A.D."/>
            <person name="Schartner C.M."/>
            <person name="Ralston E.J."/>
            <person name="Meyer B.J."/>
            <person name="Haag E.S."/>
        </authorList>
    </citation>
    <scope>NUCLEOTIDE SEQUENCE [LARGE SCALE GENOMIC DNA]</scope>
    <source>
        <strain evidence="3">JU1422</strain>
    </source>
</reference>
<keyword evidence="1" id="KW-0732">Signal</keyword>
<proteinExistence type="predicted"/>
<organism evidence="2 3">
    <name type="scientific">Caenorhabditis nigoni</name>
    <dbReference type="NCBI Taxonomy" id="1611254"/>
    <lineage>
        <taxon>Eukaryota</taxon>
        <taxon>Metazoa</taxon>
        <taxon>Ecdysozoa</taxon>
        <taxon>Nematoda</taxon>
        <taxon>Chromadorea</taxon>
        <taxon>Rhabditida</taxon>
        <taxon>Rhabditina</taxon>
        <taxon>Rhabditomorpha</taxon>
        <taxon>Rhabditoidea</taxon>
        <taxon>Rhabditidae</taxon>
        <taxon>Peloderinae</taxon>
        <taxon>Caenorhabditis</taxon>
    </lineage>
</organism>
<dbReference type="EMBL" id="PDUG01000001">
    <property type="protein sequence ID" value="PIC53347.1"/>
    <property type="molecule type" value="Genomic_DNA"/>
</dbReference>